<comment type="caution">
    <text evidence="6">Lacks conserved residue(s) required for the propagation of feature annotation.</text>
</comment>
<dbReference type="OMA" id="HIELHTC"/>
<reference evidence="9" key="1">
    <citation type="submission" date="2022-11" db="UniProtKB">
        <authorList>
            <consortium name="EnsemblMetazoa"/>
        </authorList>
    </citation>
    <scope>IDENTIFICATION</scope>
</reference>
<dbReference type="EC" id="3.4.24.-" evidence="7"/>
<feature type="signal peptide" evidence="7">
    <location>
        <begin position="1"/>
        <end position="27"/>
    </location>
</feature>
<feature type="active site" evidence="6">
    <location>
        <position position="176"/>
    </location>
</feature>
<keyword evidence="10" id="KW-1185">Reference proteome</keyword>
<dbReference type="Pfam" id="PF01400">
    <property type="entry name" value="Astacin"/>
    <property type="match status" value="1"/>
</dbReference>
<dbReference type="GO" id="GO:0004222">
    <property type="term" value="F:metalloendopeptidase activity"/>
    <property type="evidence" value="ECO:0007669"/>
    <property type="project" value="UniProtKB-UniRule"/>
</dbReference>
<keyword evidence="4 6" id="KW-0862">Zinc</keyword>
<feature type="disulfide bond" evidence="6">
    <location>
        <begin position="145"/>
        <end position="167"/>
    </location>
</feature>
<evidence type="ECO:0000313" key="9">
    <source>
        <dbReference type="EnsemblMetazoa" id="XP_028514338.1"/>
    </source>
</evidence>
<dbReference type="GeneID" id="110237200"/>
<feature type="chain" id="PRO_5038172269" description="Metalloendopeptidase" evidence="7">
    <location>
        <begin position="28"/>
        <end position="203"/>
    </location>
</feature>
<dbReference type="EnsemblMetazoa" id="XM_028658537.1">
    <property type="protein sequence ID" value="XP_028514338.1"/>
    <property type="gene ID" value="LOC110237200"/>
</dbReference>
<evidence type="ECO:0000256" key="1">
    <source>
        <dbReference type="ARBA" id="ARBA00022670"/>
    </source>
</evidence>
<dbReference type="Gene3D" id="3.40.390.10">
    <property type="entry name" value="Collagenase (Catalytic Domain)"/>
    <property type="match status" value="1"/>
</dbReference>
<dbReference type="PRINTS" id="PR00480">
    <property type="entry name" value="ASTACIN"/>
</dbReference>
<dbReference type="InterPro" id="IPR001506">
    <property type="entry name" value="Peptidase_M12A"/>
</dbReference>
<protein>
    <recommendedName>
        <fullName evidence="7">Metalloendopeptidase</fullName>
        <ecNumber evidence="7">3.4.24.-</ecNumber>
    </recommendedName>
</protein>
<evidence type="ECO:0000256" key="6">
    <source>
        <dbReference type="PROSITE-ProRule" id="PRU01211"/>
    </source>
</evidence>
<dbReference type="PANTHER" id="PTHR10127:SF780">
    <property type="entry name" value="METALLOENDOPEPTIDASE"/>
    <property type="match status" value="1"/>
</dbReference>
<dbReference type="PANTHER" id="PTHR10127">
    <property type="entry name" value="DISCOIDIN, CUB, EGF, LAMININ , AND ZINC METALLOPROTEASE DOMAIN CONTAINING"/>
    <property type="match status" value="1"/>
</dbReference>
<keyword evidence="5 6" id="KW-0482">Metalloprotease</keyword>
<dbReference type="PROSITE" id="PS51864">
    <property type="entry name" value="ASTACIN"/>
    <property type="match status" value="1"/>
</dbReference>
<feature type="binding site" evidence="6">
    <location>
        <position position="175"/>
    </location>
    <ligand>
        <name>Zn(2+)</name>
        <dbReference type="ChEBI" id="CHEBI:29105"/>
        <note>catalytic</note>
    </ligand>
</feature>
<name>A0A913YH47_EXADI</name>
<feature type="domain" description="Peptidase M12A" evidence="8">
    <location>
        <begin position="80"/>
        <end position="203"/>
    </location>
</feature>
<feature type="binding site" evidence="6">
    <location>
        <position position="185"/>
    </location>
    <ligand>
        <name>Zn(2+)</name>
        <dbReference type="ChEBI" id="CHEBI:29105"/>
        <note>catalytic</note>
    </ligand>
</feature>
<dbReference type="OrthoDB" id="291007at2759"/>
<dbReference type="SUPFAM" id="SSF55486">
    <property type="entry name" value="Metalloproteases ('zincins'), catalytic domain"/>
    <property type="match status" value="1"/>
</dbReference>
<dbReference type="GO" id="GO:0008270">
    <property type="term" value="F:zinc ion binding"/>
    <property type="evidence" value="ECO:0007669"/>
    <property type="project" value="UniProtKB-UniRule"/>
</dbReference>
<evidence type="ECO:0000256" key="2">
    <source>
        <dbReference type="ARBA" id="ARBA00022723"/>
    </source>
</evidence>
<evidence type="ECO:0000256" key="3">
    <source>
        <dbReference type="ARBA" id="ARBA00022801"/>
    </source>
</evidence>
<accession>A0A913YH47</accession>
<dbReference type="KEGG" id="epa:110237200"/>
<proteinExistence type="predicted"/>
<dbReference type="InterPro" id="IPR006026">
    <property type="entry name" value="Peptidase_Metallo"/>
</dbReference>
<evidence type="ECO:0000313" key="10">
    <source>
        <dbReference type="Proteomes" id="UP000887567"/>
    </source>
</evidence>
<keyword evidence="2 6" id="KW-0479">Metal-binding</keyword>
<dbReference type="InterPro" id="IPR024079">
    <property type="entry name" value="MetalloPept_cat_dom_sf"/>
</dbReference>
<evidence type="ECO:0000256" key="5">
    <source>
        <dbReference type="ARBA" id="ARBA00023049"/>
    </source>
</evidence>
<dbReference type="SMART" id="SM00235">
    <property type="entry name" value="ZnMc"/>
    <property type="match status" value="1"/>
</dbReference>
<evidence type="ECO:0000256" key="7">
    <source>
        <dbReference type="RuleBase" id="RU361183"/>
    </source>
</evidence>
<dbReference type="Proteomes" id="UP000887567">
    <property type="component" value="Unplaced"/>
</dbReference>
<dbReference type="GO" id="GO:0006508">
    <property type="term" value="P:proteolysis"/>
    <property type="evidence" value="ECO:0007669"/>
    <property type="project" value="UniProtKB-KW"/>
</dbReference>
<dbReference type="RefSeq" id="XP_028514338.1">
    <property type="nucleotide sequence ID" value="XM_028658537.1"/>
</dbReference>
<sequence length="203" mass="24150">MPQFFNMARAFVVVFIAFLTLSNVIESRILDGKIEKEMEDLINKEDATKVEQKADLFEGDIMMDKEEQEALDSGKLEERDAVNIPMYRWPHGILYYKLHRSLSKYTRRMIHKAFKHIELHTCVRFHKYCRNSPHHYVMYFTGRGCYSRIGRSPKKNRRQLISIGHGCERLGTIVHETMHALGFFHEQSRPDRDKYVRIVWDQI</sequence>
<keyword evidence="1 6" id="KW-0645">Protease</keyword>
<comment type="cofactor">
    <cofactor evidence="6 7">
        <name>Zn(2+)</name>
        <dbReference type="ChEBI" id="CHEBI:29105"/>
    </cofactor>
    <text evidence="6 7">Binds 1 zinc ion per subunit.</text>
</comment>
<keyword evidence="6" id="KW-1015">Disulfide bond</keyword>
<keyword evidence="7" id="KW-0732">Signal</keyword>
<keyword evidence="3 6" id="KW-0378">Hydrolase</keyword>
<organism evidence="9 10">
    <name type="scientific">Exaiptasia diaphana</name>
    <name type="common">Tropical sea anemone</name>
    <name type="synonym">Aiptasia pulchella</name>
    <dbReference type="NCBI Taxonomy" id="2652724"/>
    <lineage>
        <taxon>Eukaryota</taxon>
        <taxon>Metazoa</taxon>
        <taxon>Cnidaria</taxon>
        <taxon>Anthozoa</taxon>
        <taxon>Hexacorallia</taxon>
        <taxon>Actiniaria</taxon>
        <taxon>Aiptasiidae</taxon>
        <taxon>Exaiptasia</taxon>
    </lineage>
</organism>
<evidence type="ECO:0000256" key="4">
    <source>
        <dbReference type="ARBA" id="ARBA00022833"/>
    </source>
</evidence>
<dbReference type="AlphaFoldDB" id="A0A913YH47"/>
<evidence type="ECO:0000259" key="8">
    <source>
        <dbReference type="PROSITE" id="PS51864"/>
    </source>
</evidence>
<feature type="binding site" evidence="6">
    <location>
        <position position="179"/>
    </location>
    <ligand>
        <name>Zn(2+)</name>
        <dbReference type="ChEBI" id="CHEBI:29105"/>
        <note>catalytic</note>
    </ligand>
</feature>